<dbReference type="Pfam" id="PF10536">
    <property type="entry name" value="PMD"/>
    <property type="match status" value="1"/>
</dbReference>
<dbReference type="EMBL" id="AM477557">
    <property type="protein sequence ID" value="CAN81672.1"/>
    <property type="molecule type" value="Genomic_DNA"/>
</dbReference>
<evidence type="ECO:0000259" key="2">
    <source>
        <dbReference type="Pfam" id="PF10536"/>
    </source>
</evidence>
<reference evidence="3" key="1">
    <citation type="journal article" date="2007" name="PLoS ONE">
        <title>The first genome sequence of an elite grapevine cultivar (Pinot noir Vitis vinifera L.): coping with a highly heterozygous genome.</title>
        <authorList>
            <person name="Velasco R."/>
            <person name="Zharkikh A."/>
            <person name="Troggio M."/>
            <person name="Cartwright D.A."/>
            <person name="Cestaro A."/>
            <person name="Pruss D."/>
            <person name="Pindo M."/>
            <person name="FitzGerald L.M."/>
            <person name="Vezzulli S."/>
            <person name="Reid J."/>
            <person name="Malacarne G."/>
            <person name="Iliev D."/>
            <person name="Coppola G."/>
            <person name="Wardell B."/>
            <person name="Micheletti D."/>
            <person name="Macalma T."/>
            <person name="Facci M."/>
            <person name="Mitchell J.T."/>
            <person name="Perazzolli M."/>
            <person name="Eldredge G."/>
            <person name="Gatto P."/>
            <person name="Oyzerski R."/>
            <person name="Moretto M."/>
            <person name="Gutin N."/>
            <person name="Stefanini M."/>
            <person name="Chen Y."/>
            <person name="Segala C."/>
            <person name="Davenport C."/>
            <person name="Dematte L."/>
            <person name="Mraz A."/>
            <person name="Battilana J."/>
            <person name="Stormo K."/>
            <person name="Costa F."/>
            <person name="Tao Q."/>
            <person name="Si-Ammour A."/>
            <person name="Harkins T."/>
            <person name="Lackey A."/>
            <person name="Perbost C."/>
            <person name="Taillon B."/>
            <person name="Stella A."/>
            <person name="Solovyev V."/>
            <person name="Fawcett J.A."/>
            <person name="Sterck L."/>
            <person name="Vandepoele K."/>
            <person name="Grando S.M."/>
            <person name="Toppo S."/>
            <person name="Moser C."/>
            <person name="Lanchbury J."/>
            <person name="Bogden R."/>
            <person name="Skolnick M."/>
            <person name="Sgaramella V."/>
            <person name="Bhatnagar S.K."/>
            <person name="Fontana P."/>
            <person name="Gutin A."/>
            <person name="Van de Peer Y."/>
            <person name="Salamini F."/>
            <person name="Viola R."/>
        </authorList>
    </citation>
    <scope>NUCLEOTIDE SEQUENCE</scope>
</reference>
<dbReference type="GO" id="GO:0010073">
    <property type="term" value="P:meristem maintenance"/>
    <property type="evidence" value="ECO:0007669"/>
    <property type="project" value="InterPro"/>
</dbReference>
<dbReference type="ExpressionAtlas" id="A5C0B1">
    <property type="expression patterns" value="baseline"/>
</dbReference>
<protein>
    <recommendedName>
        <fullName evidence="2">Aminotransferase-like plant mobile domain-containing protein</fullName>
    </recommendedName>
</protein>
<feature type="region of interest" description="Disordered" evidence="1">
    <location>
        <begin position="607"/>
        <end position="644"/>
    </location>
</feature>
<evidence type="ECO:0000313" key="3">
    <source>
        <dbReference type="EMBL" id="CAN81672.1"/>
    </source>
</evidence>
<proteinExistence type="predicted"/>
<feature type="compositionally biased region" description="Acidic residues" evidence="1">
    <location>
        <begin position="10"/>
        <end position="19"/>
    </location>
</feature>
<dbReference type="PANTHER" id="PTHR46033:SF8">
    <property type="entry name" value="PROTEIN MAINTENANCE OF MERISTEMS-LIKE"/>
    <property type="match status" value="1"/>
</dbReference>
<gene>
    <name evidence="3" type="ORF">VITISV_000588</name>
</gene>
<evidence type="ECO:0000256" key="1">
    <source>
        <dbReference type="SAM" id="MobiDB-lite"/>
    </source>
</evidence>
<organism evidence="3">
    <name type="scientific">Vitis vinifera</name>
    <name type="common">Grape</name>
    <dbReference type="NCBI Taxonomy" id="29760"/>
    <lineage>
        <taxon>Eukaryota</taxon>
        <taxon>Viridiplantae</taxon>
        <taxon>Streptophyta</taxon>
        <taxon>Embryophyta</taxon>
        <taxon>Tracheophyta</taxon>
        <taxon>Spermatophyta</taxon>
        <taxon>Magnoliopsida</taxon>
        <taxon>eudicotyledons</taxon>
        <taxon>Gunneridae</taxon>
        <taxon>Pentapetalae</taxon>
        <taxon>rosids</taxon>
        <taxon>Vitales</taxon>
        <taxon>Vitaceae</taxon>
        <taxon>Viteae</taxon>
        <taxon>Vitis</taxon>
    </lineage>
</organism>
<dbReference type="InterPro" id="IPR044824">
    <property type="entry name" value="MAIN-like"/>
</dbReference>
<accession>A5C0B1</accession>
<feature type="compositionally biased region" description="Low complexity" evidence="1">
    <location>
        <begin position="621"/>
        <end position="637"/>
    </location>
</feature>
<feature type="domain" description="Aminotransferase-like plant mobile" evidence="2">
    <location>
        <begin position="86"/>
        <end position="371"/>
    </location>
</feature>
<feature type="region of interest" description="Disordered" evidence="1">
    <location>
        <begin position="1"/>
        <end position="23"/>
    </location>
</feature>
<name>A5C0B1_VITVI</name>
<dbReference type="PANTHER" id="PTHR46033">
    <property type="entry name" value="PROTEIN MAIN-LIKE 2"/>
    <property type="match status" value="1"/>
</dbReference>
<dbReference type="InterPro" id="IPR019557">
    <property type="entry name" value="AminoTfrase-like_pln_mobile"/>
</dbReference>
<sequence>MASPSSDQNGCEEEEEEEEAKPQNLVACQSPTLLKDPHKHISRHGLRGEILPKGLKTCGSSIALTQWYDKLDPVVKQKVDNAGFGRFISSLCPSSRAEKVRVISLAERWWDTTGTLHFPFGEVGMTPYDFSVITGLRIGGKPIPYNAGVHRSEDDLLKALGSRPPVIRGSVSCSWLFENFHNVVCNTDRDRECHTRAFILYLFGCTMFGTLDCKVNLNSLPALEDVDRIGEYDWGGAAYAALCTHMNSVSRGKAHRLGGLWKVWEIWSYEYFSLLAPSLKVDDSMAFPRSLRWWGGSEFEMCPKHRMVDLKNFREAINNLTIEMVNWNPWGEIEPTLPPEIRHAKELSRRRILFEGPSGQFWFLGERLSMQTLGSPQPMVPLPPPMSMRLTASFSAEELEGCFKGFPAERFIDHSGNYDDFCASFLMPPFRNSVPLVDQDVRSQGETSKEGLQILPGDIQISNRPSWNVYLPNEDGILEQVEVPRVSYGEGLPLPPHVHLAYRPHLEEAYQLISGLKHLVLVLKTEAQFQAQANRKLQAKEGYLYEQIADLKAQLRDRGIGQQQDVRSSFYRPYFPMPQETCCPGTPTPLPPHKIVSTHLEERLNEPTGTDALVRPGTLTQQPIGSPSYPSSSASQPKRPAQQRQALADYWSFGTNSVARWIKAEQHCEQDAARNGMVSTTMGNKKARV</sequence>
<dbReference type="AlphaFoldDB" id="A5C0B1"/>